<evidence type="ECO:0000256" key="1">
    <source>
        <dbReference type="ARBA" id="ARBA00023015"/>
    </source>
</evidence>
<dbReference type="SUPFAM" id="SSF53822">
    <property type="entry name" value="Periplasmic binding protein-like I"/>
    <property type="match status" value="1"/>
</dbReference>
<evidence type="ECO:0000313" key="6">
    <source>
        <dbReference type="Proteomes" id="UP000609879"/>
    </source>
</evidence>
<dbReference type="EMBL" id="BOMI01000202">
    <property type="protein sequence ID" value="GID80722.1"/>
    <property type="molecule type" value="Genomic_DNA"/>
</dbReference>
<evidence type="ECO:0000256" key="2">
    <source>
        <dbReference type="ARBA" id="ARBA00023125"/>
    </source>
</evidence>
<dbReference type="Gene3D" id="3.40.50.2300">
    <property type="match status" value="1"/>
</dbReference>
<dbReference type="PANTHER" id="PTHR30146">
    <property type="entry name" value="LACI-RELATED TRANSCRIPTIONAL REPRESSOR"/>
    <property type="match status" value="1"/>
</dbReference>
<dbReference type="Proteomes" id="UP000609879">
    <property type="component" value="Unassembled WGS sequence"/>
</dbReference>
<dbReference type="InterPro" id="IPR046335">
    <property type="entry name" value="LacI/GalR-like_sensor"/>
</dbReference>
<evidence type="ECO:0000259" key="4">
    <source>
        <dbReference type="Pfam" id="PF13377"/>
    </source>
</evidence>
<comment type="caution">
    <text evidence="5">The sequence shown here is derived from an EMBL/GenBank/DDBJ whole genome shotgun (WGS) entry which is preliminary data.</text>
</comment>
<dbReference type="InterPro" id="IPR028082">
    <property type="entry name" value="Peripla_BP_I"/>
</dbReference>
<dbReference type="Pfam" id="PF13377">
    <property type="entry name" value="Peripla_BP_3"/>
    <property type="match status" value="1"/>
</dbReference>
<sequence length="61" mass="6354">MLVGGFDDSAIAPATTPPLTTVRQPLARIAAELVEVLTALIAGRPTSSRVLPTELVIRESA</sequence>
<keyword evidence="3" id="KW-0804">Transcription</keyword>
<organism evidence="5 6">
    <name type="scientific">Paractinoplanes deccanensis</name>
    <dbReference type="NCBI Taxonomy" id="113561"/>
    <lineage>
        <taxon>Bacteria</taxon>
        <taxon>Bacillati</taxon>
        <taxon>Actinomycetota</taxon>
        <taxon>Actinomycetes</taxon>
        <taxon>Micromonosporales</taxon>
        <taxon>Micromonosporaceae</taxon>
        <taxon>Paractinoplanes</taxon>
    </lineage>
</organism>
<keyword evidence="1" id="KW-0805">Transcription regulation</keyword>
<gene>
    <name evidence="5" type="ORF">Ade02nite_93630</name>
</gene>
<dbReference type="PANTHER" id="PTHR30146:SF153">
    <property type="entry name" value="LACTOSE OPERON REPRESSOR"/>
    <property type="match status" value="1"/>
</dbReference>
<name>A0ABQ3YL93_9ACTN</name>
<accession>A0ABQ3YL93</accession>
<evidence type="ECO:0000256" key="3">
    <source>
        <dbReference type="ARBA" id="ARBA00023163"/>
    </source>
</evidence>
<keyword evidence="2" id="KW-0238">DNA-binding</keyword>
<reference evidence="5 6" key="1">
    <citation type="submission" date="2021-01" db="EMBL/GenBank/DDBJ databases">
        <title>Whole genome shotgun sequence of Actinoplanes deccanensis NBRC 13994.</title>
        <authorList>
            <person name="Komaki H."/>
            <person name="Tamura T."/>
        </authorList>
    </citation>
    <scope>NUCLEOTIDE SEQUENCE [LARGE SCALE GENOMIC DNA]</scope>
    <source>
        <strain evidence="5 6">NBRC 13994</strain>
    </source>
</reference>
<feature type="domain" description="Transcriptional regulator LacI/GalR-like sensor" evidence="4">
    <location>
        <begin position="3"/>
        <end position="60"/>
    </location>
</feature>
<evidence type="ECO:0000313" key="5">
    <source>
        <dbReference type="EMBL" id="GID80722.1"/>
    </source>
</evidence>
<protein>
    <recommendedName>
        <fullName evidence="4">Transcriptional regulator LacI/GalR-like sensor domain-containing protein</fullName>
    </recommendedName>
</protein>
<keyword evidence="6" id="KW-1185">Reference proteome</keyword>
<proteinExistence type="predicted"/>